<dbReference type="AlphaFoldDB" id="A0A097IFJ3"/>
<reference evidence="2 3" key="1">
    <citation type="submission" date="2013-09" db="EMBL/GenBank/DDBJ databases">
        <title>Complete genome sequence of Corynebacterium doosanense CAU 212(T) (=DSM 45436(T)), isolated from activated sludge.</title>
        <authorList>
            <person name="Schaffert L."/>
            <person name="Albersmeier A."/>
            <person name="Kalinowski J."/>
            <person name="Ruckert C."/>
        </authorList>
    </citation>
    <scope>NUCLEOTIDE SEQUENCE [LARGE SCALE GENOMIC DNA]</scope>
    <source>
        <strain evidence="2 3">CAU 212</strain>
    </source>
</reference>
<sequence>MIGMYAHHSGSGHLHRVRAIRAHLTDDAEILSSAPGADVPLPLDVGDATPDDPTAGGTLHWAPTNVEGLTTRMAAVAEWIERHWPSVFYVDVSVEIAAFVRLLGIPVVTLAMPGIRDDAPHQLGYAQASAIIAAWPDWVPLPAHLSAHAERVHAVGGISRLSPAPGVARTGETVILRGAGGDDFAERQWPEATILGGENHVDDPTPYLQRAGLVIAAAGQNSVADLAATGTPAILLPQDRPFDEQHATARVLREAGIAVVPEHFPQPDEWAELGSLARERAGQWARWQTDGSARRAARVIEEVAR</sequence>
<dbReference type="Gene3D" id="3.40.50.2000">
    <property type="entry name" value="Glycogen Phosphorylase B"/>
    <property type="match status" value="1"/>
</dbReference>
<organism evidence="2 3">
    <name type="scientific">Corynebacterium doosanense CAU 212 = DSM 45436</name>
    <dbReference type="NCBI Taxonomy" id="558173"/>
    <lineage>
        <taxon>Bacteria</taxon>
        <taxon>Bacillati</taxon>
        <taxon>Actinomycetota</taxon>
        <taxon>Actinomycetes</taxon>
        <taxon>Mycobacteriales</taxon>
        <taxon>Corynebacteriaceae</taxon>
        <taxon>Corynebacterium</taxon>
    </lineage>
</organism>
<evidence type="ECO:0000313" key="2">
    <source>
        <dbReference type="EMBL" id="AIT60894.1"/>
    </source>
</evidence>
<dbReference type="GO" id="GO:0016758">
    <property type="term" value="F:hexosyltransferase activity"/>
    <property type="evidence" value="ECO:0007669"/>
    <property type="project" value="InterPro"/>
</dbReference>
<evidence type="ECO:0000313" key="3">
    <source>
        <dbReference type="Proteomes" id="UP000029914"/>
    </source>
</evidence>
<feature type="domain" description="Glycosyl transferase family 28 C-terminal" evidence="1">
    <location>
        <begin position="174"/>
        <end position="260"/>
    </location>
</feature>
<gene>
    <name evidence="2" type="ORF">CDOO_06215</name>
</gene>
<dbReference type="eggNOG" id="COG0707">
    <property type="taxonomic scope" value="Bacteria"/>
</dbReference>
<dbReference type="KEGG" id="cdo:CDOO_06215"/>
<proteinExistence type="predicted"/>
<keyword evidence="3" id="KW-1185">Reference proteome</keyword>
<dbReference type="Pfam" id="PF04101">
    <property type="entry name" value="Glyco_tran_28_C"/>
    <property type="match status" value="1"/>
</dbReference>
<name>A0A097IFJ3_9CORY</name>
<protein>
    <recommendedName>
        <fullName evidence="1">Glycosyl transferase family 28 C-terminal domain-containing protein</fullName>
    </recommendedName>
</protein>
<dbReference type="EMBL" id="CP006764">
    <property type="protein sequence ID" value="AIT60894.1"/>
    <property type="molecule type" value="Genomic_DNA"/>
</dbReference>
<dbReference type="HOGENOM" id="CLU_050684_0_0_11"/>
<dbReference type="RefSeq" id="WP_018022592.1">
    <property type="nucleotide sequence ID" value="NZ_AQUX01000009.1"/>
</dbReference>
<evidence type="ECO:0000259" key="1">
    <source>
        <dbReference type="Pfam" id="PF04101"/>
    </source>
</evidence>
<dbReference type="Proteomes" id="UP000029914">
    <property type="component" value="Chromosome"/>
</dbReference>
<dbReference type="STRING" id="558173.CDOO_06215"/>
<dbReference type="InterPro" id="IPR007235">
    <property type="entry name" value="Glyco_trans_28_C"/>
</dbReference>
<accession>A0A097IFJ3</accession>
<dbReference type="OrthoDB" id="9809594at2"/>
<dbReference type="SUPFAM" id="SSF53756">
    <property type="entry name" value="UDP-Glycosyltransferase/glycogen phosphorylase"/>
    <property type="match status" value="1"/>
</dbReference>